<evidence type="ECO:0000313" key="3">
    <source>
        <dbReference type="WBParaSite" id="GPUH_0000383901-mRNA-1"/>
    </source>
</evidence>
<evidence type="ECO:0000313" key="1">
    <source>
        <dbReference type="EMBL" id="VDK41166.1"/>
    </source>
</evidence>
<proteinExistence type="predicted"/>
<reference evidence="1 2" key="2">
    <citation type="submission" date="2018-11" db="EMBL/GenBank/DDBJ databases">
        <authorList>
            <consortium name="Pathogen Informatics"/>
        </authorList>
    </citation>
    <scope>NUCLEOTIDE SEQUENCE [LARGE SCALE GENOMIC DNA]</scope>
</reference>
<evidence type="ECO:0000313" key="2">
    <source>
        <dbReference type="Proteomes" id="UP000271098"/>
    </source>
</evidence>
<dbReference type="WBParaSite" id="GPUH_0000383901-mRNA-1">
    <property type="protein sequence ID" value="GPUH_0000383901-mRNA-1"/>
    <property type="gene ID" value="GPUH_0000383901"/>
</dbReference>
<keyword evidence="2" id="KW-1185">Reference proteome</keyword>
<sequence length="112" mass="12890">MVDEAAKKAREEYLKKYLSSDDKSVKKKKPKKRKKDVRMGLQIHEDDAFVAVAPSAQQSSSDDDSVKKEVVCVLEKKMKVQEVPRFRPATFHAVDIKRKHFLVSENCFSVYS</sequence>
<organism evidence="3">
    <name type="scientific">Gongylonema pulchrum</name>
    <dbReference type="NCBI Taxonomy" id="637853"/>
    <lineage>
        <taxon>Eukaryota</taxon>
        <taxon>Metazoa</taxon>
        <taxon>Ecdysozoa</taxon>
        <taxon>Nematoda</taxon>
        <taxon>Chromadorea</taxon>
        <taxon>Rhabditida</taxon>
        <taxon>Spirurina</taxon>
        <taxon>Spiruromorpha</taxon>
        <taxon>Spiruroidea</taxon>
        <taxon>Gongylonematidae</taxon>
        <taxon>Gongylonema</taxon>
    </lineage>
</organism>
<gene>
    <name evidence="1" type="ORF">GPUH_LOCUS3832</name>
</gene>
<dbReference type="AlphaFoldDB" id="A0A183D541"/>
<name>A0A183D541_9BILA</name>
<dbReference type="Proteomes" id="UP000271098">
    <property type="component" value="Unassembled WGS sequence"/>
</dbReference>
<protein>
    <submittedName>
        <fullName evidence="3">NUC153 domain-containing protein</fullName>
    </submittedName>
</protein>
<accession>A0A183D541</accession>
<dbReference type="EMBL" id="UYRT01006813">
    <property type="protein sequence ID" value="VDK41166.1"/>
    <property type="molecule type" value="Genomic_DNA"/>
</dbReference>
<reference evidence="3" key="1">
    <citation type="submission" date="2016-06" db="UniProtKB">
        <authorList>
            <consortium name="WormBaseParasite"/>
        </authorList>
    </citation>
    <scope>IDENTIFICATION</scope>
</reference>